<name>A0A2H4SGP5_CORMI</name>
<sequence length="863" mass="91808">MRPLVPLSHTRRSARLYSVAAPPLRINAARLHETLHHTCQWGSAHRYGESAARGPTQTGMNRLALTDDDAAARTWFRDAMEDLGATVTVDQLGNMFARKAGKAKSSAPMIAMGSHLDTQPRGGRYDGILGVVAAVEAMRTLKDNNYETHFDVGVVNWTNEEGARFPVSMMASAVWAGKMTLEAAWNTRDVFDHSKTVKSELARHGLIGAVACSHEAYPLGAHFELHIEQSPVLQDTGRKIGVVQGSQAYKWFTIRVTGRDSHTGTTPLYMRSDPLLAAAKMISQAHEIAKGYGALASTGIFKIPATSSTNTIAADVSFTLDVRHPDDSVVATVVEEIDAAFAKIAKQDGKGVRYTTTLDTDSPAVLFDKDCIRAVENAATKTVGSDGWCHLTSGAGHDSVCTSKRCPTTMIFVPCKDGVSHHPEEYTSPEDCALGAQTLLDAVVEYDQFKANQSALLSLTQTLVRTPSTNPPGDVSAVALAAADQIRKLIPESDISTLETGPGITNVVAVIRSGHGGKRLVFSGHLDTYPIGEASRWTLDPFGGQLSRDGQYAYGRGVSDMKGGIAASIIAAQALARCKDNWRGDVVIALVGDEETMGTLGTAHLLQHVAEVGEADAMICGDAGSPLIVRAGEKGLLWLEVEASGQPAHGAHVHRGCNAIDRLMAALLQLKSLEKLEVAGPKDVREAIKAAQPVSEPLGGAGEAGVLGSVTVNIGTISGGTSTNLVAEKASASLDFRLPMGVTTAALSAEIAKMLDTADGIRYDIVRAYEASWTPPEEEIARHALEVTRLMVDKRAVVNMRVGASDARLFRAAGIPSVVIGLTPHNMGGPDEHVEVRELVQVAQIHALTAYRFLRGDGGLAVE</sequence>
<dbReference type="Pfam" id="PF07687">
    <property type="entry name" value="M20_dimer"/>
    <property type="match status" value="2"/>
</dbReference>
<dbReference type="InterPro" id="IPR002933">
    <property type="entry name" value="Peptidase_M20"/>
</dbReference>
<dbReference type="VEuPathDB" id="FungiDB:A9K55_008967"/>
<dbReference type="CDD" id="cd03884">
    <property type="entry name" value="M20_bAS"/>
    <property type="match status" value="1"/>
</dbReference>
<accession>A0A2H4SGP5</accession>
<gene>
    <name evidence="4" type="ORF">A9K55_008967</name>
</gene>
<dbReference type="SUPFAM" id="SSF55031">
    <property type="entry name" value="Bacterial exopeptidase dimerisation domain"/>
    <property type="match status" value="2"/>
</dbReference>
<dbReference type="Gene3D" id="3.40.630.10">
    <property type="entry name" value="Zn peptidases"/>
    <property type="match status" value="2"/>
</dbReference>
<evidence type="ECO:0000313" key="5">
    <source>
        <dbReference type="Proteomes" id="UP000323067"/>
    </source>
</evidence>
<dbReference type="InterPro" id="IPR010158">
    <property type="entry name" value="Amidase_Cbmase"/>
</dbReference>
<dbReference type="InterPro" id="IPR036264">
    <property type="entry name" value="Bact_exopeptidase_dim_dom"/>
</dbReference>
<dbReference type="NCBIfam" id="TIGR01879">
    <property type="entry name" value="hydantase"/>
    <property type="match status" value="1"/>
</dbReference>
<evidence type="ECO:0000256" key="2">
    <source>
        <dbReference type="ARBA" id="ARBA00022801"/>
    </source>
</evidence>
<dbReference type="EMBL" id="CP023324">
    <property type="protein sequence ID" value="ATY62273.1"/>
    <property type="molecule type" value="Genomic_DNA"/>
</dbReference>
<reference evidence="4 5" key="1">
    <citation type="journal article" date="2017" name="BMC Genomics">
        <title>Chromosome level assembly and secondary metabolite potential of the parasitic fungus Cordyceps militaris.</title>
        <authorList>
            <person name="Kramer G.J."/>
            <person name="Nodwell J.R."/>
        </authorList>
    </citation>
    <scope>NUCLEOTIDE SEQUENCE [LARGE SCALE GENOMIC DNA]</scope>
    <source>
        <strain evidence="4 5">ATCC 34164</strain>
    </source>
</reference>
<dbReference type="AlphaFoldDB" id="A0A2H4SGP5"/>
<dbReference type="Proteomes" id="UP000323067">
    <property type="component" value="Chromosome vii"/>
</dbReference>
<dbReference type="Pfam" id="PF01546">
    <property type="entry name" value="Peptidase_M20"/>
    <property type="match status" value="2"/>
</dbReference>
<dbReference type="PANTHER" id="PTHR32494">
    <property type="entry name" value="ALLANTOATE DEIMINASE-RELATED"/>
    <property type="match status" value="1"/>
</dbReference>
<protein>
    <submittedName>
        <fullName evidence="4">Hydantoinase carbamoylase</fullName>
    </submittedName>
</protein>
<dbReference type="GO" id="GO:0016813">
    <property type="term" value="F:hydrolase activity, acting on carbon-nitrogen (but not peptide) bonds, in linear amidines"/>
    <property type="evidence" value="ECO:0007669"/>
    <property type="project" value="InterPro"/>
</dbReference>
<feature type="domain" description="Peptidase M20 dimerisation" evidence="3">
    <location>
        <begin position="632"/>
        <end position="758"/>
    </location>
</feature>
<dbReference type="VEuPathDB" id="FungiDB:CCM_08717"/>
<dbReference type="OrthoDB" id="4676at2759"/>
<evidence type="ECO:0000256" key="1">
    <source>
        <dbReference type="ARBA" id="ARBA00006247"/>
    </source>
</evidence>
<organism evidence="4 5">
    <name type="scientific">Cordyceps militaris</name>
    <name type="common">Caterpillar fungus</name>
    <name type="synonym">Clavaria militaris</name>
    <dbReference type="NCBI Taxonomy" id="73501"/>
    <lineage>
        <taxon>Eukaryota</taxon>
        <taxon>Fungi</taxon>
        <taxon>Dikarya</taxon>
        <taxon>Ascomycota</taxon>
        <taxon>Pezizomycotina</taxon>
        <taxon>Sordariomycetes</taxon>
        <taxon>Hypocreomycetidae</taxon>
        <taxon>Hypocreales</taxon>
        <taxon>Cordycipitaceae</taxon>
        <taxon>Cordyceps</taxon>
    </lineage>
</organism>
<comment type="similarity">
    <text evidence="1">Belongs to the peptidase M20A family.</text>
</comment>
<dbReference type="InterPro" id="IPR011650">
    <property type="entry name" value="Peptidase_M20_dimer"/>
</dbReference>
<keyword evidence="2" id="KW-0378">Hydrolase</keyword>
<dbReference type="Gene3D" id="3.30.70.360">
    <property type="match status" value="2"/>
</dbReference>
<dbReference type="PANTHER" id="PTHR32494:SF20">
    <property type="entry name" value="PEPTIDASE M20 DIMERISATION DOMAIN-CONTAINING PROTEIN"/>
    <property type="match status" value="1"/>
</dbReference>
<feature type="domain" description="Peptidase M20 dimerisation" evidence="3">
    <location>
        <begin position="249"/>
        <end position="348"/>
    </location>
</feature>
<proteinExistence type="inferred from homology"/>
<dbReference type="SUPFAM" id="SSF53187">
    <property type="entry name" value="Zn-dependent exopeptidases"/>
    <property type="match status" value="2"/>
</dbReference>
<evidence type="ECO:0000313" key="4">
    <source>
        <dbReference type="EMBL" id="ATY62273.1"/>
    </source>
</evidence>
<evidence type="ECO:0000259" key="3">
    <source>
        <dbReference type="Pfam" id="PF07687"/>
    </source>
</evidence>